<dbReference type="InterPro" id="IPR036047">
    <property type="entry name" value="F-box-like_dom_sf"/>
</dbReference>
<dbReference type="EMBL" id="ADBL01001896">
    <property type="status" value="NOT_ANNOTATED_CDS"/>
    <property type="molecule type" value="Genomic_DNA"/>
</dbReference>
<sequence length="695" mass="77309">MFTFSDRRPPPRLETLPPELLDQVLGDLARSDISHLSRTCWGFHSVFLPRLLGPPENFNLAVKWAIQTGVNSLVDRVIADYGAPVSTVAMTDKSGDSVQVLSLSLAAMSGQAGTFRHLIELGAQVNCHPAAHASSIRTLVRLLAQSPSPDLLRIFLEINPSLVSQLSQAQRTELLFNAVDAASREKFPWPVSSCLGIAKMLLAAGADPDPGVVPMRYPVHGHDVIMPTLSAAIKSRSPELVRLLLENGARVSSMQDTFFRVKDEPPLEQASSPAEHYPADITISSPMCAVAYWLAQTLSTTEPSARAQDFQRLAEIGRLCLEHGAALNDCVSIFYDSRVLRFRTPMMLYVAMVKDWGLPGDHPESDAMQRLRYLCEIGAAGLRDTQHRFAYEIETHAGRVGPLLRRSAHEHWASALKRGRELWTSPVHLLLKIWVPRGSALPSLAQPVKLLMAQYGASEGLRLESGRGPSPACPFAAELLALYKYTPRVGEQPNNSTLDDTDPVMSAWESIVASVIQYLTSPELDNLLFDYCWFKLTCLSHYFKLYDKYFFVRRPKMDSECCSVATSADDPFTRPTIRQLIAAGADINRKLEGRWTTSLQEFGRWLMGSGGECHGQLWGGHRYVGPIGLSEERARLLRFLIDECGADPTTPFRDQTMAEILRQNLQEKGVGVDETTDSYRRLVEFDWGPWLLFGC</sequence>
<gene>
    <name evidence="1" type="ORF">MAPG_07808</name>
</gene>
<dbReference type="Gene3D" id="1.25.40.20">
    <property type="entry name" value="Ankyrin repeat-containing domain"/>
    <property type="match status" value="1"/>
</dbReference>
<reference evidence="2" key="4">
    <citation type="journal article" date="2015" name="G3 (Bethesda)">
        <title>Genome sequences of three phytopathogenic species of the Magnaporthaceae family of fungi.</title>
        <authorList>
            <person name="Okagaki L.H."/>
            <person name="Nunes C.C."/>
            <person name="Sailsbery J."/>
            <person name="Clay B."/>
            <person name="Brown D."/>
            <person name="John T."/>
            <person name="Oh Y."/>
            <person name="Young N."/>
            <person name="Fitzgerald M."/>
            <person name="Haas B.J."/>
            <person name="Zeng Q."/>
            <person name="Young S."/>
            <person name="Adiconis X."/>
            <person name="Fan L."/>
            <person name="Levin J.Z."/>
            <person name="Mitchell T.K."/>
            <person name="Okubara P.A."/>
            <person name="Farman M.L."/>
            <person name="Kohn L.M."/>
            <person name="Birren B."/>
            <person name="Ma L.-J."/>
            <person name="Dean R.A."/>
        </authorList>
    </citation>
    <scope>NUCLEOTIDE SEQUENCE</scope>
    <source>
        <strain evidence="2">ATCC 64411 / 73-15</strain>
    </source>
</reference>
<evidence type="ECO:0000313" key="2">
    <source>
        <dbReference type="EnsemblFungi" id="MAPG_07808T0"/>
    </source>
</evidence>
<dbReference type="AlphaFoldDB" id="A0A0C4E5N4"/>
<dbReference type="EnsemblFungi" id="MAPG_07808T0">
    <property type="protein sequence ID" value="MAPG_07808T0"/>
    <property type="gene ID" value="MAPG_07808"/>
</dbReference>
<dbReference type="CDD" id="cd09917">
    <property type="entry name" value="F-box_SF"/>
    <property type="match status" value="1"/>
</dbReference>
<protein>
    <recommendedName>
        <fullName evidence="4">F-box domain-containing protein</fullName>
    </recommendedName>
</protein>
<reference evidence="3" key="1">
    <citation type="submission" date="2010-05" db="EMBL/GenBank/DDBJ databases">
        <title>The genome sequence of Magnaporthe poae strain ATCC 64411.</title>
        <authorList>
            <person name="Ma L.-J."/>
            <person name="Dead R."/>
            <person name="Young S."/>
            <person name="Zeng Q."/>
            <person name="Koehrsen M."/>
            <person name="Alvarado L."/>
            <person name="Berlin A."/>
            <person name="Chapman S.B."/>
            <person name="Chen Z."/>
            <person name="Freedman E."/>
            <person name="Gellesch M."/>
            <person name="Goldberg J."/>
            <person name="Griggs A."/>
            <person name="Gujja S."/>
            <person name="Heilman E.R."/>
            <person name="Heiman D."/>
            <person name="Hepburn T."/>
            <person name="Howarth C."/>
            <person name="Jen D."/>
            <person name="Larson L."/>
            <person name="Mehta T."/>
            <person name="Neiman D."/>
            <person name="Pearson M."/>
            <person name="Roberts A."/>
            <person name="Saif S."/>
            <person name="Shea T."/>
            <person name="Shenoy N."/>
            <person name="Sisk P."/>
            <person name="Stolte C."/>
            <person name="Sykes S."/>
            <person name="Walk T."/>
            <person name="White J."/>
            <person name="Yandava C."/>
            <person name="Haas B."/>
            <person name="Nusbaum C."/>
            <person name="Birren B."/>
        </authorList>
    </citation>
    <scope>NUCLEOTIDE SEQUENCE [LARGE SCALE GENOMIC DNA]</scope>
    <source>
        <strain evidence="3">ATCC 64411 / 73-15</strain>
    </source>
</reference>
<dbReference type="OrthoDB" id="4508560at2759"/>
<proteinExistence type="predicted"/>
<dbReference type="eggNOG" id="ENOG502RKRY">
    <property type="taxonomic scope" value="Eukaryota"/>
</dbReference>
<evidence type="ECO:0008006" key="4">
    <source>
        <dbReference type="Google" id="ProtNLM"/>
    </source>
</evidence>
<dbReference type="STRING" id="644358.A0A0C4E5N4"/>
<dbReference type="Proteomes" id="UP000011715">
    <property type="component" value="Unassembled WGS sequence"/>
</dbReference>
<name>A0A0C4E5N4_MAGP6</name>
<dbReference type="InterPro" id="IPR036770">
    <property type="entry name" value="Ankyrin_rpt-contain_sf"/>
</dbReference>
<reference evidence="2" key="5">
    <citation type="submission" date="2015-06" db="UniProtKB">
        <authorList>
            <consortium name="EnsemblFungi"/>
        </authorList>
    </citation>
    <scope>IDENTIFICATION</scope>
    <source>
        <strain evidence="2">ATCC 64411</strain>
    </source>
</reference>
<dbReference type="VEuPathDB" id="FungiDB:MAPG_07808"/>
<dbReference type="SUPFAM" id="SSF81383">
    <property type="entry name" value="F-box domain"/>
    <property type="match status" value="1"/>
</dbReference>
<reference evidence="1" key="3">
    <citation type="submission" date="2011-03" db="EMBL/GenBank/DDBJ databases">
        <title>Annotation of Magnaporthe poae ATCC 64411.</title>
        <authorList>
            <person name="Ma L.-J."/>
            <person name="Dead R."/>
            <person name="Young S.K."/>
            <person name="Zeng Q."/>
            <person name="Gargeya S."/>
            <person name="Fitzgerald M."/>
            <person name="Haas B."/>
            <person name="Abouelleil A."/>
            <person name="Alvarado L."/>
            <person name="Arachchi H.M."/>
            <person name="Berlin A."/>
            <person name="Brown A."/>
            <person name="Chapman S.B."/>
            <person name="Chen Z."/>
            <person name="Dunbar C."/>
            <person name="Freedman E."/>
            <person name="Gearin G."/>
            <person name="Gellesch M."/>
            <person name="Goldberg J."/>
            <person name="Griggs A."/>
            <person name="Gujja S."/>
            <person name="Heiman D."/>
            <person name="Howarth C."/>
            <person name="Larson L."/>
            <person name="Lui A."/>
            <person name="MacDonald P.J.P."/>
            <person name="Mehta T."/>
            <person name="Montmayeur A."/>
            <person name="Murphy C."/>
            <person name="Neiman D."/>
            <person name="Pearson M."/>
            <person name="Priest M."/>
            <person name="Roberts A."/>
            <person name="Saif S."/>
            <person name="Shea T."/>
            <person name="Shenoy N."/>
            <person name="Sisk P."/>
            <person name="Stolte C."/>
            <person name="Sykes S."/>
            <person name="Yandava C."/>
            <person name="Wortman J."/>
            <person name="Nusbaum C."/>
            <person name="Birren B."/>
        </authorList>
    </citation>
    <scope>NUCLEOTIDE SEQUENCE</scope>
    <source>
        <strain evidence="1">ATCC 64411</strain>
    </source>
</reference>
<organism evidence="2 3">
    <name type="scientific">Magnaporthiopsis poae (strain ATCC 64411 / 73-15)</name>
    <name type="common">Kentucky bluegrass fungus</name>
    <name type="synonym">Magnaporthe poae</name>
    <dbReference type="NCBI Taxonomy" id="644358"/>
    <lineage>
        <taxon>Eukaryota</taxon>
        <taxon>Fungi</taxon>
        <taxon>Dikarya</taxon>
        <taxon>Ascomycota</taxon>
        <taxon>Pezizomycotina</taxon>
        <taxon>Sordariomycetes</taxon>
        <taxon>Sordariomycetidae</taxon>
        <taxon>Magnaporthales</taxon>
        <taxon>Magnaporthaceae</taxon>
        <taxon>Magnaporthiopsis</taxon>
    </lineage>
</organism>
<dbReference type="SUPFAM" id="SSF48403">
    <property type="entry name" value="Ankyrin repeat"/>
    <property type="match status" value="1"/>
</dbReference>
<accession>A0A0C4E5N4</accession>
<reference evidence="1" key="2">
    <citation type="submission" date="2010-05" db="EMBL/GenBank/DDBJ databases">
        <title>The Genome Sequence of Magnaporthe poae strain ATCC 64411.</title>
        <authorList>
            <consortium name="The Broad Institute Genome Sequencing Platform"/>
            <consortium name="Broad Institute Genome Sequencing Center for Infectious Disease"/>
            <person name="Ma L.-J."/>
            <person name="Dead R."/>
            <person name="Young S."/>
            <person name="Zeng Q."/>
            <person name="Koehrsen M."/>
            <person name="Alvarado L."/>
            <person name="Berlin A."/>
            <person name="Chapman S.B."/>
            <person name="Chen Z."/>
            <person name="Freedman E."/>
            <person name="Gellesch M."/>
            <person name="Goldberg J."/>
            <person name="Griggs A."/>
            <person name="Gujja S."/>
            <person name="Heilman E.R."/>
            <person name="Heiman D."/>
            <person name="Hepburn T."/>
            <person name="Howarth C."/>
            <person name="Jen D."/>
            <person name="Larson L."/>
            <person name="Mehta T."/>
            <person name="Neiman D."/>
            <person name="Pearson M."/>
            <person name="Roberts A."/>
            <person name="Saif S."/>
            <person name="Shea T."/>
            <person name="Shenoy N."/>
            <person name="Sisk P."/>
            <person name="Stolte C."/>
            <person name="Sykes S."/>
            <person name="Walk T."/>
            <person name="White J."/>
            <person name="Yandava C."/>
            <person name="Haas B."/>
            <person name="Nusbaum C."/>
            <person name="Birren B."/>
        </authorList>
    </citation>
    <scope>NUCLEOTIDE SEQUENCE</scope>
    <source>
        <strain evidence="1">ATCC 64411</strain>
    </source>
</reference>
<dbReference type="EMBL" id="GL876972">
    <property type="protein sequence ID" value="KLU88825.1"/>
    <property type="molecule type" value="Genomic_DNA"/>
</dbReference>
<evidence type="ECO:0000313" key="1">
    <source>
        <dbReference type="EMBL" id="KLU88825.1"/>
    </source>
</evidence>
<evidence type="ECO:0000313" key="3">
    <source>
        <dbReference type="Proteomes" id="UP000011715"/>
    </source>
</evidence>
<keyword evidence="3" id="KW-1185">Reference proteome</keyword>